<feature type="region of interest" description="Disordered" evidence="6">
    <location>
        <begin position="258"/>
        <end position="295"/>
    </location>
</feature>
<reference evidence="9" key="1">
    <citation type="submission" date="2015-07" db="EMBL/GenBank/DDBJ databases">
        <title>Transcriptome Assembly of Anthurium amnicola.</title>
        <authorList>
            <person name="Suzuki J."/>
        </authorList>
    </citation>
    <scope>NUCLEOTIDE SEQUENCE</scope>
</reference>
<proteinExistence type="predicted"/>
<evidence type="ECO:0000256" key="2">
    <source>
        <dbReference type="ARBA" id="ARBA00023015"/>
    </source>
</evidence>
<feature type="region of interest" description="Disordered" evidence="6">
    <location>
        <begin position="1"/>
        <end position="31"/>
    </location>
</feature>
<dbReference type="PANTHER" id="PTHR45967">
    <property type="entry name" value="G-BOX-BINDING FACTOR 3-RELATED"/>
    <property type="match status" value="1"/>
</dbReference>
<dbReference type="SUPFAM" id="SSF57959">
    <property type="entry name" value="Leucine zipper domain"/>
    <property type="match status" value="1"/>
</dbReference>
<feature type="compositionally biased region" description="Polar residues" evidence="6">
    <location>
        <begin position="209"/>
        <end position="245"/>
    </location>
</feature>
<evidence type="ECO:0000313" key="9">
    <source>
        <dbReference type="EMBL" id="JAT62851.1"/>
    </source>
</evidence>
<keyword evidence="4" id="KW-0804">Transcription</keyword>
<dbReference type="PROSITE" id="PS50217">
    <property type="entry name" value="BZIP"/>
    <property type="match status" value="1"/>
</dbReference>
<evidence type="ECO:0000256" key="6">
    <source>
        <dbReference type="SAM" id="MobiDB-lite"/>
    </source>
</evidence>
<sequence>MPPGEDCGVATTPAADAPATPSTSSDWASTMQALYGGGPATPGTPTPFYPPCLSPTPYIWGTQSVTYGTPISYPSFYPHGSAFAHPATSPGASVATRETKAKTFEALKKTSEDGLGITDLVTGNCGDDDKATSGSVNADPLGNAGPVTVNSGDGDKATPGSVNVDHSHRDESGGEESSRSSRDDENSPCDLSASGMRNYKLLVPAPTEGVSSVPSTSFSNGMNPRNSSHAGSANMNGTKNTLGISSVGSTTVIRLNKAVPEKQRMQMQDEHEEKRHKRKLSNRESARRSRERKQKECEQFASQVAELNNENRDLRDEINKLNVECRKLEAENASIVEELKQLYGSSALVAIEGEKISMPAVQILGVECNGQSSDGSNSVLIVSHNTI</sequence>
<dbReference type="PANTHER" id="PTHR45967:SF38">
    <property type="entry name" value="G-BOX-BINDING FACTOR 2"/>
    <property type="match status" value="1"/>
</dbReference>
<feature type="region of interest" description="Disordered" evidence="6">
    <location>
        <begin position="206"/>
        <end position="245"/>
    </location>
</feature>
<dbReference type="FunFam" id="1.20.5.170:FF:000020">
    <property type="entry name" value="BZIP transcription factor"/>
    <property type="match status" value="1"/>
</dbReference>
<keyword evidence="5" id="KW-0539">Nucleus</keyword>
<dbReference type="Pfam" id="PF00170">
    <property type="entry name" value="bZIP_1"/>
    <property type="match status" value="1"/>
</dbReference>
<keyword evidence="2" id="KW-0805">Transcription regulation</keyword>
<name>A0A1D1Z7J3_9ARAE</name>
<feature type="region of interest" description="Disordered" evidence="6">
    <location>
        <begin position="131"/>
        <end position="193"/>
    </location>
</feature>
<dbReference type="InterPro" id="IPR046347">
    <property type="entry name" value="bZIP_sf"/>
</dbReference>
<organism evidence="9">
    <name type="scientific">Anthurium amnicola</name>
    <dbReference type="NCBI Taxonomy" id="1678845"/>
    <lineage>
        <taxon>Eukaryota</taxon>
        <taxon>Viridiplantae</taxon>
        <taxon>Streptophyta</taxon>
        <taxon>Embryophyta</taxon>
        <taxon>Tracheophyta</taxon>
        <taxon>Spermatophyta</taxon>
        <taxon>Magnoliopsida</taxon>
        <taxon>Liliopsida</taxon>
        <taxon>Araceae</taxon>
        <taxon>Pothoideae</taxon>
        <taxon>Potheae</taxon>
        <taxon>Anthurium</taxon>
    </lineage>
</organism>
<evidence type="ECO:0000256" key="1">
    <source>
        <dbReference type="ARBA" id="ARBA00004123"/>
    </source>
</evidence>
<gene>
    <name evidence="9" type="primary">GBF1_12</name>
    <name evidence="8" type="synonym">GBF1_6</name>
    <name evidence="8" type="ORF">g.57359</name>
    <name evidence="9" type="ORF">g.57366</name>
</gene>
<evidence type="ECO:0000313" key="8">
    <source>
        <dbReference type="EMBL" id="JAT46501.1"/>
    </source>
</evidence>
<dbReference type="GO" id="GO:0043565">
    <property type="term" value="F:sequence-specific DNA binding"/>
    <property type="evidence" value="ECO:0007669"/>
    <property type="project" value="InterPro"/>
</dbReference>
<dbReference type="InterPro" id="IPR012900">
    <property type="entry name" value="MFMR"/>
</dbReference>
<dbReference type="InterPro" id="IPR004827">
    <property type="entry name" value="bZIP"/>
</dbReference>
<dbReference type="PROSITE" id="PS00036">
    <property type="entry name" value="BZIP_BASIC"/>
    <property type="match status" value="1"/>
</dbReference>
<dbReference type="SMART" id="SM00338">
    <property type="entry name" value="BRLZ"/>
    <property type="match status" value="1"/>
</dbReference>
<feature type="compositionally biased region" description="Basic and acidic residues" evidence="6">
    <location>
        <begin position="165"/>
        <end position="185"/>
    </location>
</feature>
<evidence type="ECO:0000256" key="5">
    <source>
        <dbReference type="ARBA" id="ARBA00023242"/>
    </source>
</evidence>
<evidence type="ECO:0000256" key="3">
    <source>
        <dbReference type="ARBA" id="ARBA00023125"/>
    </source>
</evidence>
<keyword evidence="3" id="KW-0238">DNA-binding</keyword>
<dbReference type="EMBL" id="GDJX01021435">
    <property type="protein sequence ID" value="JAT46501.1"/>
    <property type="molecule type" value="Transcribed_RNA"/>
</dbReference>
<feature type="compositionally biased region" description="Basic and acidic residues" evidence="6">
    <location>
        <begin position="281"/>
        <end position="295"/>
    </location>
</feature>
<comment type="subcellular location">
    <subcellularLocation>
        <location evidence="1">Nucleus</location>
    </subcellularLocation>
</comment>
<dbReference type="Gene3D" id="1.20.5.170">
    <property type="match status" value="1"/>
</dbReference>
<dbReference type="GO" id="GO:0003700">
    <property type="term" value="F:DNA-binding transcription factor activity"/>
    <property type="evidence" value="ECO:0007669"/>
    <property type="project" value="InterPro"/>
</dbReference>
<protein>
    <submittedName>
        <fullName evidence="9">G-box-binding factor 1</fullName>
    </submittedName>
</protein>
<feature type="compositionally biased region" description="Low complexity" evidence="6">
    <location>
        <begin position="10"/>
        <end position="26"/>
    </location>
</feature>
<dbReference type="AlphaFoldDB" id="A0A1D1Z7J3"/>
<feature type="domain" description="BZIP" evidence="7">
    <location>
        <begin position="272"/>
        <end position="335"/>
    </location>
</feature>
<feature type="compositionally biased region" description="Basic and acidic residues" evidence="6">
    <location>
        <begin position="259"/>
        <end position="273"/>
    </location>
</feature>
<evidence type="ECO:0000259" key="7">
    <source>
        <dbReference type="PROSITE" id="PS50217"/>
    </source>
</evidence>
<evidence type="ECO:0000256" key="4">
    <source>
        <dbReference type="ARBA" id="ARBA00023163"/>
    </source>
</evidence>
<dbReference type="GO" id="GO:0005634">
    <property type="term" value="C:nucleus"/>
    <property type="evidence" value="ECO:0007669"/>
    <property type="project" value="UniProtKB-SubCell"/>
</dbReference>
<accession>A0A1D1Z7J3</accession>
<dbReference type="EMBL" id="GDJX01005085">
    <property type="protein sequence ID" value="JAT62851.1"/>
    <property type="molecule type" value="Transcribed_RNA"/>
</dbReference>
<dbReference type="InterPro" id="IPR044827">
    <property type="entry name" value="GBF-like"/>
</dbReference>
<dbReference type="Pfam" id="PF07777">
    <property type="entry name" value="MFMR"/>
    <property type="match status" value="1"/>
</dbReference>